<keyword evidence="11" id="KW-1185">Reference proteome</keyword>
<dbReference type="PANTHER" id="PTHR34040:SF2">
    <property type="entry name" value="FLAGELLAR BIOSYNTHETIC PROTEIN FLIQ"/>
    <property type="match status" value="1"/>
</dbReference>
<sequence>MTEVDVVNLMREAFIVTLKISSPILITALVVGLIVGILQTTTSIQEPTIAFVPKLVSIFAVIVFFSAWMVRVMTDYTREIFFMIEKI</sequence>
<keyword evidence="10" id="KW-0969">Cilium</keyword>
<dbReference type="GO" id="GO:0009306">
    <property type="term" value="P:protein secretion"/>
    <property type="evidence" value="ECO:0007669"/>
    <property type="project" value="InterPro"/>
</dbReference>
<dbReference type="GO" id="GO:0044780">
    <property type="term" value="P:bacterial-type flagellum assembly"/>
    <property type="evidence" value="ECO:0007669"/>
    <property type="project" value="InterPro"/>
</dbReference>
<reference evidence="10" key="1">
    <citation type="journal article" date="2019" name="PLoS Negl. Trop. Dis.">
        <title>Revisiting the worldwide diversity of Leptospira species in the environment.</title>
        <authorList>
            <person name="Vincent A.T."/>
            <person name="Schiettekatte O."/>
            <person name="Bourhy P."/>
            <person name="Veyrier F.J."/>
            <person name="Picardeau M."/>
        </authorList>
    </citation>
    <scope>NUCLEOTIDE SEQUENCE [LARGE SCALE GENOMIC DNA]</scope>
    <source>
        <strain evidence="10">201800277</strain>
    </source>
</reference>
<dbReference type="PRINTS" id="PR00952">
    <property type="entry name" value="TYPE3IMQPROT"/>
</dbReference>
<dbReference type="GeneID" id="79828520"/>
<name>A0A2M9XYV5_9LEPT</name>
<evidence type="ECO:0000256" key="9">
    <source>
        <dbReference type="RuleBase" id="RU364090"/>
    </source>
</evidence>
<comment type="caution">
    <text evidence="10">The sequence shown here is derived from an EMBL/GenBank/DDBJ whole genome shotgun (WGS) entry which is preliminary data.</text>
</comment>
<dbReference type="AlphaFoldDB" id="A0A2M9XYV5"/>
<dbReference type="InterPro" id="IPR002191">
    <property type="entry name" value="Bac_export_3"/>
</dbReference>
<evidence type="ECO:0000256" key="8">
    <source>
        <dbReference type="ARBA" id="ARBA00023143"/>
    </source>
</evidence>
<keyword evidence="4 9" id="KW-1003">Cell membrane</keyword>
<dbReference type="Pfam" id="PF01313">
    <property type="entry name" value="Bac_export_3"/>
    <property type="match status" value="1"/>
</dbReference>
<dbReference type="InterPro" id="IPR006305">
    <property type="entry name" value="FliQ"/>
</dbReference>
<dbReference type="PANTHER" id="PTHR34040">
    <property type="entry name" value="FLAGELLAR BIOSYNTHETIC PROTEIN FLIQ"/>
    <property type="match status" value="1"/>
</dbReference>
<dbReference type="NCBIfam" id="TIGR01402">
    <property type="entry name" value="fliQ"/>
    <property type="match status" value="1"/>
</dbReference>
<protein>
    <recommendedName>
        <fullName evidence="3 9">Flagellar biosynthetic protein FliQ</fullName>
    </recommendedName>
</protein>
<comment type="function">
    <text evidence="9">Role in flagellar biosynthesis.</text>
</comment>
<accession>A0A2M9XYV5</accession>
<organism evidence="10 11">
    <name type="scientific">Leptospira brenneri</name>
    <dbReference type="NCBI Taxonomy" id="2023182"/>
    <lineage>
        <taxon>Bacteria</taxon>
        <taxon>Pseudomonadati</taxon>
        <taxon>Spirochaetota</taxon>
        <taxon>Spirochaetia</taxon>
        <taxon>Leptospirales</taxon>
        <taxon>Leptospiraceae</taxon>
        <taxon>Leptospira</taxon>
    </lineage>
</organism>
<comment type="subcellular location">
    <subcellularLocation>
        <location evidence="1 9">Cell membrane</location>
        <topology evidence="1">Multi-pass membrane protein</topology>
    </subcellularLocation>
    <subcellularLocation>
        <location evidence="9">Bacterial flagellum basal body</location>
    </subcellularLocation>
</comment>
<dbReference type="OrthoDB" id="9806440at2"/>
<keyword evidence="10" id="KW-0966">Cell projection</keyword>
<proteinExistence type="inferred from homology"/>
<evidence type="ECO:0000256" key="2">
    <source>
        <dbReference type="ARBA" id="ARBA00006156"/>
    </source>
</evidence>
<dbReference type="GO" id="GO:0009425">
    <property type="term" value="C:bacterial-type flagellum basal body"/>
    <property type="evidence" value="ECO:0007669"/>
    <property type="project" value="UniProtKB-SubCell"/>
</dbReference>
<feature type="transmembrane region" description="Helical" evidence="9">
    <location>
        <begin position="20"/>
        <end position="38"/>
    </location>
</feature>
<evidence type="ECO:0000256" key="4">
    <source>
        <dbReference type="ARBA" id="ARBA00022475"/>
    </source>
</evidence>
<evidence type="ECO:0000313" key="10">
    <source>
        <dbReference type="EMBL" id="TGK95336.1"/>
    </source>
</evidence>
<gene>
    <name evidence="9 10" type="primary">fliQ</name>
    <name evidence="10" type="ORF">EHQ30_01480</name>
</gene>
<evidence type="ECO:0000256" key="5">
    <source>
        <dbReference type="ARBA" id="ARBA00022692"/>
    </source>
</evidence>
<feature type="transmembrane region" description="Helical" evidence="9">
    <location>
        <begin position="50"/>
        <end position="70"/>
    </location>
</feature>
<keyword evidence="5 9" id="KW-0812">Transmembrane</keyword>
<evidence type="ECO:0000313" key="11">
    <source>
        <dbReference type="Proteomes" id="UP000297891"/>
    </source>
</evidence>
<keyword evidence="8 9" id="KW-0975">Bacterial flagellum</keyword>
<evidence type="ECO:0000256" key="7">
    <source>
        <dbReference type="ARBA" id="ARBA00023136"/>
    </source>
</evidence>
<evidence type="ECO:0000256" key="1">
    <source>
        <dbReference type="ARBA" id="ARBA00004651"/>
    </source>
</evidence>
<dbReference type="PIRSF" id="PIRSF004669">
    <property type="entry name" value="FliQ"/>
    <property type="match status" value="1"/>
</dbReference>
<keyword evidence="10" id="KW-0282">Flagellum</keyword>
<comment type="similarity">
    <text evidence="2 9">Belongs to the FliQ/MopD/SpaQ family.</text>
</comment>
<keyword evidence="7 9" id="KW-0472">Membrane</keyword>
<evidence type="ECO:0000256" key="3">
    <source>
        <dbReference type="ARBA" id="ARBA00021718"/>
    </source>
</evidence>
<keyword evidence="6 9" id="KW-1133">Transmembrane helix</keyword>
<dbReference type="EMBL" id="RQFP01000001">
    <property type="protein sequence ID" value="TGK95336.1"/>
    <property type="molecule type" value="Genomic_DNA"/>
</dbReference>
<dbReference type="GO" id="GO:0005886">
    <property type="term" value="C:plasma membrane"/>
    <property type="evidence" value="ECO:0007669"/>
    <property type="project" value="UniProtKB-SubCell"/>
</dbReference>
<dbReference type="Proteomes" id="UP000297891">
    <property type="component" value="Unassembled WGS sequence"/>
</dbReference>
<evidence type="ECO:0000256" key="6">
    <source>
        <dbReference type="ARBA" id="ARBA00022989"/>
    </source>
</evidence>
<dbReference type="RefSeq" id="WP_004786411.1">
    <property type="nucleotide sequence ID" value="NZ_NPDQ01000007.1"/>
</dbReference>